<reference evidence="2 3" key="1">
    <citation type="submission" date="2024-09" db="EMBL/GenBank/DDBJ databases">
        <title>Itraconazole resistance in Madurella fahalii resulting from another homologue of gene encoding cytochrome P450 14-alpha sterol demethylase (CYP51).</title>
        <authorList>
            <person name="Yoshioka I."/>
            <person name="Fahal A.H."/>
            <person name="Kaneko S."/>
            <person name="Yaguchi T."/>
        </authorList>
    </citation>
    <scope>NUCLEOTIDE SEQUENCE [LARGE SCALE GENOMIC DNA]</scope>
    <source>
        <strain evidence="2 3">IFM 68171</strain>
    </source>
</reference>
<dbReference type="GeneID" id="98172663"/>
<evidence type="ECO:0000313" key="3">
    <source>
        <dbReference type="Proteomes" id="UP001628179"/>
    </source>
</evidence>
<accession>A0ABQ0G1S9</accession>
<comment type="caution">
    <text evidence="2">The sequence shown here is derived from an EMBL/GenBank/DDBJ whole genome shotgun (WGS) entry which is preliminary data.</text>
</comment>
<feature type="region of interest" description="Disordered" evidence="1">
    <location>
        <begin position="1"/>
        <end position="20"/>
    </location>
</feature>
<proteinExistence type="predicted"/>
<dbReference type="CDD" id="cd07822">
    <property type="entry name" value="SRPBCC_4"/>
    <property type="match status" value="1"/>
</dbReference>
<dbReference type="Proteomes" id="UP001628179">
    <property type="component" value="Unassembled WGS sequence"/>
</dbReference>
<sequence length="209" mass="22566">MTTPSPSSGTTAIGRPLPTPTYGPGGSFSVTCSARIAATPKACLDVMLDAPGYPTWNRFCRKCTIDAQPSTSAELAQDEDKLRLGTQFTFDVHMDPSAPSGNGKTGRAAALEVSVLEAINEDDGRRRGWRVGWKGRSSLLMPAWMLHNERIQEFVEADGGKATEYYCWETFYGVLAPVVKKAAGAQVVKGFEVWVEGLKGKVEGRGFEG</sequence>
<gene>
    <name evidence="2" type="ORF">MFIFM68171_01918</name>
</gene>
<feature type="compositionally biased region" description="Polar residues" evidence="1">
    <location>
        <begin position="1"/>
        <end position="11"/>
    </location>
</feature>
<dbReference type="EMBL" id="BAAFSV010000001">
    <property type="protein sequence ID" value="GAB1311708.1"/>
    <property type="molecule type" value="Genomic_DNA"/>
</dbReference>
<organism evidence="2 3">
    <name type="scientific">Madurella fahalii</name>
    <dbReference type="NCBI Taxonomy" id="1157608"/>
    <lineage>
        <taxon>Eukaryota</taxon>
        <taxon>Fungi</taxon>
        <taxon>Dikarya</taxon>
        <taxon>Ascomycota</taxon>
        <taxon>Pezizomycotina</taxon>
        <taxon>Sordariomycetes</taxon>
        <taxon>Sordariomycetidae</taxon>
        <taxon>Sordariales</taxon>
        <taxon>Sordariales incertae sedis</taxon>
        <taxon>Madurella</taxon>
    </lineage>
</organism>
<dbReference type="RefSeq" id="XP_070913441.1">
    <property type="nucleotide sequence ID" value="XM_071057340.1"/>
</dbReference>
<keyword evidence="3" id="KW-1185">Reference proteome</keyword>
<dbReference type="InterPro" id="IPR023393">
    <property type="entry name" value="START-like_dom_sf"/>
</dbReference>
<evidence type="ECO:0000256" key="1">
    <source>
        <dbReference type="SAM" id="MobiDB-lite"/>
    </source>
</evidence>
<name>A0ABQ0G1S9_9PEZI</name>
<evidence type="ECO:0000313" key="2">
    <source>
        <dbReference type="EMBL" id="GAB1311708.1"/>
    </source>
</evidence>
<protein>
    <submittedName>
        <fullName evidence="2">Coenzyme Q-binding protein COQ10 START domain-containing protein</fullName>
    </submittedName>
</protein>
<dbReference type="SUPFAM" id="SSF55961">
    <property type="entry name" value="Bet v1-like"/>
    <property type="match status" value="1"/>
</dbReference>
<dbReference type="Gene3D" id="3.30.530.20">
    <property type="match status" value="1"/>
</dbReference>